<evidence type="ECO:0000256" key="13">
    <source>
        <dbReference type="PROSITE-ProRule" id="PRU00175"/>
    </source>
</evidence>
<dbReference type="PROSITE" id="PS51292">
    <property type="entry name" value="ZF_RING_CH"/>
    <property type="match status" value="1"/>
</dbReference>
<evidence type="ECO:0000256" key="14">
    <source>
        <dbReference type="SAM" id="MobiDB-lite"/>
    </source>
</evidence>
<evidence type="ECO:0000256" key="3">
    <source>
        <dbReference type="ARBA" id="ARBA00004906"/>
    </source>
</evidence>
<dbReference type="CDD" id="cd16702">
    <property type="entry name" value="RING_CH-C4HC3_MARCH6"/>
    <property type="match status" value="1"/>
</dbReference>
<dbReference type="Gene3D" id="3.30.40.10">
    <property type="entry name" value="Zinc/RING finger domain, C3HC4 (zinc finger)"/>
    <property type="match status" value="1"/>
</dbReference>
<dbReference type="Pfam" id="PF12906">
    <property type="entry name" value="RINGv"/>
    <property type="match status" value="1"/>
</dbReference>
<comment type="subcellular location">
    <subcellularLocation>
        <location evidence="2">Membrane</location>
        <topology evidence="2">Multi-pass membrane protein</topology>
    </subcellularLocation>
</comment>
<dbReference type="InterPro" id="IPR013083">
    <property type="entry name" value="Znf_RING/FYVE/PHD"/>
</dbReference>
<evidence type="ECO:0000256" key="6">
    <source>
        <dbReference type="ARBA" id="ARBA00022692"/>
    </source>
</evidence>
<dbReference type="GO" id="GO:0005789">
    <property type="term" value="C:endoplasmic reticulum membrane"/>
    <property type="evidence" value="ECO:0007669"/>
    <property type="project" value="TreeGrafter"/>
</dbReference>
<feature type="transmembrane region" description="Helical" evidence="15">
    <location>
        <begin position="262"/>
        <end position="283"/>
    </location>
</feature>
<keyword evidence="10" id="KW-0862">Zinc</keyword>
<feature type="domain" description="RING-type" evidence="16">
    <location>
        <begin position="26"/>
        <end position="74"/>
    </location>
</feature>
<feature type="transmembrane region" description="Helical" evidence="15">
    <location>
        <begin position="463"/>
        <end position="487"/>
    </location>
</feature>
<evidence type="ECO:0000256" key="11">
    <source>
        <dbReference type="ARBA" id="ARBA00022989"/>
    </source>
</evidence>
<feature type="region of interest" description="Disordered" evidence="14">
    <location>
        <begin position="194"/>
        <end position="223"/>
    </location>
</feature>
<evidence type="ECO:0000256" key="10">
    <source>
        <dbReference type="ARBA" id="ARBA00022833"/>
    </source>
</evidence>
<feature type="transmembrane region" description="Helical" evidence="15">
    <location>
        <begin position="366"/>
        <end position="387"/>
    </location>
</feature>
<evidence type="ECO:0000256" key="2">
    <source>
        <dbReference type="ARBA" id="ARBA00004141"/>
    </source>
</evidence>
<evidence type="ECO:0000256" key="8">
    <source>
        <dbReference type="ARBA" id="ARBA00022771"/>
    </source>
</evidence>
<dbReference type="Proteomes" id="UP000467841">
    <property type="component" value="Unassembled WGS sequence"/>
</dbReference>
<dbReference type="PROSITE" id="PS50089">
    <property type="entry name" value="ZF_RING_2"/>
    <property type="match status" value="1"/>
</dbReference>
<evidence type="ECO:0000259" key="16">
    <source>
        <dbReference type="PROSITE" id="PS50089"/>
    </source>
</evidence>
<dbReference type="GO" id="GO:0061630">
    <property type="term" value="F:ubiquitin protein ligase activity"/>
    <property type="evidence" value="ECO:0007669"/>
    <property type="project" value="UniProtKB-EC"/>
</dbReference>
<dbReference type="InterPro" id="IPR001841">
    <property type="entry name" value="Znf_RING"/>
</dbReference>
<keyword evidence="9" id="KW-0833">Ubl conjugation pathway</keyword>
<dbReference type="GO" id="GO:0008270">
    <property type="term" value="F:zinc ion binding"/>
    <property type="evidence" value="ECO:0007669"/>
    <property type="project" value="UniProtKB-KW"/>
</dbReference>
<evidence type="ECO:0000256" key="7">
    <source>
        <dbReference type="ARBA" id="ARBA00022723"/>
    </source>
</evidence>
<evidence type="ECO:0000313" key="19">
    <source>
        <dbReference type="EMBL" id="CAA7029353.1"/>
    </source>
</evidence>
<dbReference type="SMART" id="SM00744">
    <property type="entry name" value="RINGv"/>
    <property type="match status" value="1"/>
</dbReference>
<name>A0A6D2INY0_9BRAS</name>
<protein>
    <recommendedName>
        <fullName evidence="4">RING-type E3 ubiquitin transferase</fullName>
        <ecNumber evidence="4">2.3.2.27</ecNumber>
    </recommendedName>
</protein>
<organism evidence="19 20">
    <name type="scientific">Microthlaspi erraticum</name>
    <dbReference type="NCBI Taxonomy" id="1685480"/>
    <lineage>
        <taxon>Eukaryota</taxon>
        <taxon>Viridiplantae</taxon>
        <taxon>Streptophyta</taxon>
        <taxon>Embryophyta</taxon>
        <taxon>Tracheophyta</taxon>
        <taxon>Spermatophyta</taxon>
        <taxon>Magnoliopsida</taxon>
        <taxon>eudicotyledons</taxon>
        <taxon>Gunneridae</taxon>
        <taxon>Pentapetalae</taxon>
        <taxon>rosids</taxon>
        <taxon>malvids</taxon>
        <taxon>Brassicales</taxon>
        <taxon>Brassicaceae</taxon>
        <taxon>Coluteocarpeae</taxon>
        <taxon>Microthlaspi</taxon>
    </lineage>
</organism>
<evidence type="ECO:0000256" key="15">
    <source>
        <dbReference type="SAM" id="Phobius"/>
    </source>
</evidence>
<accession>A0A6D2INY0</accession>
<dbReference type="SUPFAM" id="SSF57850">
    <property type="entry name" value="RING/U-box"/>
    <property type="match status" value="1"/>
</dbReference>
<keyword evidence="12 15" id="KW-0472">Membrane</keyword>
<evidence type="ECO:0000256" key="1">
    <source>
        <dbReference type="ARBA" id="ARBA00000900"/>
    </source>
</evidence>
<dbReference type="PANTHER" id="PTHR13145">
    <property type="entry name" value="SSM4 PROTEIN"/>
    <property type="match status" value="1"/>
</dbReference>
<keyword evidence="8 13" id="KW-0863">Zinc-finger</keyword>
<dbReference type="EMBL" id="CACVBM020000499">
    <property type="protein sequence ID" value="CAA7019945.1"/>
    <property type="molecule type" value="Genomic_DNA"/>
</dbReference>
<dbReference type="OrthoDB" id="1109250at2759"/>
<evidence type="ECO:0000313" key="18">
    <source>
        <dbReference type="EMBL" id="CAA7019945.1"/>
    </source>
</evidence>
<feature type="domain" description="RING-CH-type" evidence="17">
    <location>
        <begin position="18"/>
        <end position="80"/>
    </location>
</feature>
<sequence length="562" mass="62278">MDPTVATEKGGSYIDDDDEDEEKDVCRICRNLGDANNPLRYPCACSGSIKFVHLDCLNKWLIYRRNSRRCEVCKHPFSSSPVYAENAPTILPFHEFVLGTVKKARRCRTLRLFPRLCFRLSVTLLSVHFVTFWIWRFAFVRSFGEAQRLFVSHISTTAILTDCLLGSLLSACRLLIFKGATSLRDYLRELGGQEEREDEGERNGVRAARRPPGEGNGEVAGDQGAAVGGAQDRHVPFYQLVGIPGPVFRFVKKVFTTVARNVLFVGVVIFVPFTLGRVILYHVSWRFTARVPAVTGSMHLIDTGLSLLTSVSNLTNEGQENGLLGQLTDMIQVNGNGANNTLSLAADLMKGSVAKSSKLSDATTLIVGYMFIVFLVFLYLGIIALIRDAKGEPLTVGKVYGIAAIVKAVPSLLRPFLPAMRLGSFYVVVVLGISPLMYGWWLDVCTVRMFGKIMSHRVQFLSVSPLASLLVHWVVGAMYALQVNYIICLLGKVLRPGVLYFLIDPEDTYATFRGLIDVPVHKLAREVLLEYAIDGSLTVILVFLPVKLAIWMAPSIFPLDIS</sequence>
<feature type="transmembrane region" description="Helical" evidence="15">
    <location>
        <begin position="423"/>
        <end position="442"/>
    </location>
</feature>
<feature type="transmembrane region" description="Helical" evidence="15">
    <location>
        <begin position="116"/>
        <end position="138"/>
    </location>
</feature>
<feature type="compositionally biased region" description="Basic and acidic residues" evidence="14">
    <location>
        <begin position="194"/>
        <end position="204"/>
    </location>
</feature>
<evidence type="ECO:0000256" key="4">
    <source>
        <dbReference type="ARBA" id="ARBA00012483"/>
    </source>
</evidence>
<gene>
    <name evidence="19" type="ORF">MERR_LOCUS16588</name>
    <name evidence="18" type="ORF">MERR_LOCUS7180</name>
</gene>
<evidence type="ECO:0000256" key="9">
    <source>
        <dbReference type="ARBA" id="ARBA00022786"/>
    </source>
</evidence>
<dbReference type="EMBL" id="CACVBM020001080">
    <property type="protein sequence ID" value="CAA7029353.1"/>
    <property type="molecule type" value="Genomic_DNA"/>
</dbReference>
<evidence type="ECO:0000256" key="5">
    <source>
        <dbReference type="ARBA" id="ARBA00022679"/>
    </source>
</evidence>
<proteinExistence type="predicted"/>
<keyword evidence="11 15" id="KW-1133">Transmembrane helix</keyword>
<dbReference type="GO" id="GO:0036503">
    <property type="term" value="P:ERAD pathway"/>
    <property type="evidence" value="ECO:0007669"/>
    <property type="project" value="TreeGrafter"/>
</dbReference>
<dbReference type="InterPro" id="IPR011016">
    <property type="entry name" value="Znf_RING-CH"/>
</dbReference>
<feature type="transmembrane region" description="Helical" evidence="15">
    <location>
        <begin position="150"/>
        <end position="176"/>
    </location>
</feature>
<comment type="pathway">
    <text evidence="3">Protein modification; protein ubiquitination.</text>
</comment>
<keyword evidence="7" id="KW-0479">Metal-binding</keyword>
<keyword evidence="20" id="KW-1185">Reference proteome</keyword>
<evidence type="ECO:0000259" key="17">
    <source>
        <dbReference type="PROSITE" id="PS51292"/>
    </source>
</evidence>
<keyword evidence="6 15" id="KW-0812">Transmembrane</keyword>
<dbReference type="EC" id="2.3.2.27" evidence="4"/>
<comment type="catalytic activity">
    <reaction evidence="1">
        <text>S-ubiquitinyl-[E2 ubiquitin-conjugating enzyme]-L-cysteine + [acceptor protein]-L-lysine = [E2 ubiquitin-conjugating enzyme]-L-cysteine + N(6)-ubiquitinyl-[acceptor protein]-L-lysine.</text>
        <dbReference type="EC" id="2.3.2.27"/>
    </reaction>
</comment>
<reference evidence="19 20" key="1">
    <citation type="submission" date="2020-01" db="EMBL/GenBank/DDBJ databases">
        <authorList>
            <person name="Mishra B."/>
        </authorList>
    </citation>
    <scope>NUCLEOTIDE SEQUENCE [LARGE SCALE GENOMIC DNA]</scope>
</reference>
<feature type="transmembrane region" description="Helical" evidence="15">
    <location>
        <begin position="537"/>
        <end position="557"/>
    </location>
</feature>
<dbReference type="AlphaFoldDB" id="A0A6D2INY0"/>
<dbReference type="PANTHER" id="PTHR13145:SF0">
    <property type="entry name" value="E3 UBIQUITIN-PROTEIN LIGASE MARCHF6"/>
    <property type="match status" value="1"/>
</dbReference>
<evidence type="ECO:0000313" key="20">
    <source>
        <dbReference type="Proteomes" id="UP000467841"/>
    </source>
</evidence>
<keyword evidence="5" id="KW-0808">Transferase</keyword>
<evidence type="ECO:0000256" key="12">
    <source>
        <dbReference type="ARBA" id="ARBA00023136"/>
    </source>
</evidence>